<evidence type="ECO:0000256" key="2">
    <source>
        <dbReference type="ARBA" id="ARBA00011079"/>
    </source>
</evidence>
<evidence type="ECO:0000256" key="9">
    <source>
        <dbReference type="ARBA" id="ARBA00023157"/>
    </source>
</evidence>
<dbReference type="InterPro" id="IPR008758">
    <property type="entry name" value="Peptidase_S28"/>
</dbReference>
<evidence type="ECO:0000256" key="10">
    <source>
        <dbReference type="ARBA" id="ARBA00023180"/>
    </source>
</evidence>
<evidence type="ECO:0000256" key="12">
    <source>
        <dbReference type="ARBA" id="ARBA00052013"/>
    </source>
</evidence>
<dbReference type="PANTHER" id="PTHR11010:SF38">
    <property type="entry name" value="LYSOSOMAL PRO-X CARBOXYPEPTIDASE"/>
    <property type="match status" value="1"/>
</dbReference>
<gene>
    <name evidence="19" type="ORF">RDWZM_004098</name>
</gene>
<feature type="chain" id="PRO_5040205043" description="Lysosomal Pro-X carboxypeptidase" evidence="18">
    <location>
        <begin position="26"/>
        <end position="492"/>
    </location>
</feature>
<sequence>MTIAKNCVILLGLLLVIVNVSNTVASLSIPDPYLVKWYTQKVDHLDYSNRDVFKQRYIISDKHWKPNGPIFFYAGNEGDIFSFANNTGFMWENAPRFNAMNLFMEHRYYGESLPYGNKSFNELKYKGYLTVEQALADYAEFVTEFKQHTPGARDSPVIVIGGSYGGMLASWMRMKYPHIVIGALAGSAPILQFPGIYNCSQYYEIATKSFENYSPLCSSSIRKSWAAMRRVAKTDEGRSWLTNLFRLCNPLTEDTVNEFISFVSSAWDSMAMTDYPNPASFLQPMPAYPIKVACSYLTTPNADDHSLIKTIYSASSVFYNYTGTVQCNNIAQTGGSLGDLAGWYFQACTEMILPICSNGVTDMFEPNEWNFTAYSKGCYESQGVYSDRMKALILFGGKNIKSASNIIFSNGLRDPWSAGGVLESLAPSLLAIKIPGACHHEDLRFTGPNDPKQLLDARALEIKTLKSWLTTYYTENRIDNPAKNNELFYKMG</sequence>
<reference evidence="19" key="1">
    <citation type="submission" date="2022-12" db="EMBL/GenBank/DDBJ databases">
        <title>Genome assemblies of Blomia tropicalis.</title>
        <authorList>
            <person name="Cui Y."/>
        </authorList>
    </citation>
    <scope>NUCLEOTIDE SEQUENCE</scope>
    <source>
        <tissue evidence="19">Adult mites</tissue>
    </source>
</reference>
<keyword evidence="6 18" id="KW-0732">Signal</keyword>
<dbReference type="GO" id="GO:0005764">
    <property type="term" value="C:lysosome"/>
    <property type="evidence" value="ECO:0007669"/>
    <property type="project" value="UniProtKB-SubCell"/>
</dbReference>
<dbReference type="SUPFAM" id="SSF53474">
    <property type="entry name" value="alpha/beta-Hydrolases"/>
    <property type="match status" value="1"/>
</dbReference>
<evidence type="ECO:0000313" key="19">
    <source>
        <dbReference type="EMBL" id="KAJ6225553.1"/>
    </source>
</evidence>
<proteinExistence type="inferred from homology"/>
<dbReference type="Pfam" id="PF05577">
    <property type="entry name" value="Peptidase_S28"/>
    <property type="match status" value="1"/>
</dbReference>
<evidence type="ECO:0000256" key="8">
    <source>
        <dbReference type="ARBA" id="ARBA00023145"/>
    </source>
</evidence>
<keyword evidence="5" id="KW-0645">Protease</keyword>
<keyword evidence="8" id="KW-0865">Zymogen</keyword>
<keyword evidence="20" id="KW-1185">Reference proteome</keyword>
<dbReference type="OMA" id="QTCNQMV"/>
<evidence type="ECO:0000256" key="1">
    <source>
        <dbReference type="ARBA" id="ARBA00004371"/>
    </source>
</evidence>
<evidence type="ECO:0000256" key="3">
    <source>
        <dbReference type="ARBA" id="ARBA00011738"/>
    </source>
</evidence>
<comment type="function">
    <text evidence="13">Cleaves C-terminal amino acids linked to proline in peptides such as angiotensin II, III and des-Arg9-bradykinin. This cleavage occurs at acidic pH, but enzymatic activity is retained with some substrates at neutral pH.</text>
</comment>
<evidence type="ECO:0000313" key="20">
    <source>
        <dbReference type="Proteomes" id="UP001142055"/>
    </source>
</evidence>
<evidence type="ECO:0000256" key="15">
    <source>
        <dbReference type="ARBA" id="ARBA00073691"/>
    </source>
</evidence>
<evidence type="ECO:0000256" key="6">
    <source>
        <dbReference type="ARBA" id="ARBA00022729"/>
    </source>
</evidence>
<dbReference type="InterPro" id="IPR029058">
    <property type="entry name" value="AB_hydrolase_fold"/>
</dbReference>
<dbReference type="Proteomes" id="UP001142055">
    <property type="component" value="Chromosome 1"/>
</dbReference>
<evidence type="ECO:0000256" key="13">
    <source>
        <dbReference type="ARBA" id="ARBA00059701"/>
    </source>
</evidence>
<dbReference type="EMBL" id="JAPWDV010000001">
    <property type="protein sequence ID" value="KAJ6225553.1"/>
    <property type="molecule type" value="Genomic_DNA"/>
</dbReference>
<dbReference type="PANTHER" id="PTHR11010">
    <property type="entry name" value="PROTEASE S28 PRO-X CARBOXYPEPTIDASE-RELATED"/>
    <property type="match status" value="1"/>
</dbReference>
<dbReference type="GO" id="GO:0008239">
    <property type="term" value="F:dipeptidyl-peptidase activity"/>
    <property type="evidence" value="ECO:0007669"/>
    <property type="project" value="TreeGrafter"/>
</dbReference>
<feature type="signal peptide" evidence="18">
    <location>
        <begin position="1"/>
        <end position="25"/>
    </location>
</feature>
<keyword evidence="11" id="KW-0458">Lysosome</keyword>
<dbReference type="InterPro" id="IPR042269">
    <property type="entry name" value="Ser_carbopepase_S28_SKS"/>
</dbReference>
<dbReference type="GO" id="GO:0043535">
    <property type="term" value="P:regulation of blood vessel endothelial cell migration"/>
    <property type="evidence" value="ECO:0007669"/>
    <property type="project" value="TreeGrafter"/>
</dbReference>
<evidence type="ECO:0000256" key="7">
    <source>
        <dbReference type="ARBA" id="ARBA00022801"/>
    </source>
</evidence>
<keyword evidence="10" id="KW-0325">Glycoprotein</keyword>
<dbReference type="GO" id="GO:0003085">
    <property type="term" value="P:negative regulation of systemic arterial blood pressure"/>
    <property type="evidence" value="ECO:0007669"/>
    <property type="project" value="TreeGrafter"/>
</dbReference>
<dbReference type="Gene3D" id="3.40.50.1820">
    <property type="entry name" value="alpha/beta hydrolase"/>
    <property type="match status" value="1"/>
</dbReference>
<dbReference type="GO" id="GO:0006508">
    <property type="term" value="P:proteolysis"/>
    <property type="evidence" value="ECO:0007669"/>
    <property type="project" value="UniProtKB-KW"/>
</dbReference>
<dbReference type="EC" id="3.4.16.2" evidence="14"/>
<evidence type="ECO:0000256" key="11">
    <source>
        <dbReference type="ARBA" id="ARBA00023228"/>
    </source>
</evidence>
<organism evidence="19 20">
    <name type="scientific">Blomia tropicalis</name>
    <name type="common">Mite</name>
    <dbReference type="NCBI Taxonomy" id="40697"/>
    <lineage>
        <taxon>Eukaryota</taxon>
        <taxon>Metazoa</taxon>
        <taxon>Ecdysozoa</taxon>
        <taxon>Arthropoda</taxon>
        <taxon>Chelicerata</taxon>
        <taxon>Arachnida</taxon>
        <taxon>Acari</taxon>
        <taxon>Acariformes</taxon>
        <taxon>Sarcoptiformes</taxon>
        <taxon>Astigmata</taxon>
        <taxon>Glycyphagoidea</taxon>
        <taxon>Echimyopodidae</taxon>
        <taxon>Blomia</taxon>
    </lineage>
</organism>
<dbReference type="GO" id="GO:0004185">
    <property type="term" value="F:serine-type carboxypeptidase activity"/>
    <property type="evidence" value="ECO:0007669"/>
    <property type="project" value="UniProtKB-EC"/>
</dbReference>
<evidence type="ECO:0000256" key="5">
    <source>
        <dbReference type="ARBA" id="ARBA00022670"/>
    </source>
</evidence>
<evidence type="ECO:0000256" key="4">
    <source>
        <dbReference type="ARBA" id="ARBA00022645"/>
    </source>
</evidence>
<evidence type="ECO:0000256" key="14">
    <source>
        <dbReference type="ARBA" id="ARBA00066456"/>
    </source>
</evidence>
<keyword evidence="4" id="KW-0121">Carboxypeptidase</keyword>
<comment type="caution">
    <text evidence="19">The sequence shown here is derived from an EMBL/GenBank/DDBJ whole genome shotgun (WGS) entry which is preliminary data.</text>
</comment>
<keyword evidence="7" id="KW-0378">Hydrolase</keyword>
<dbReference type="Gene3D" id="1.20.120.980">
    <property type="entry name" value="Serine carboxypeptidase S28, SKS domain"/>
    <property type="match status" value="1"/>
</dbReference>
<accession>A0A9Q0MI41</accession>
<evidence type="ECO:0000256" key="18">
    <source>
        <dbReference type="SAM" id="SignalP"/>
    </source>
</evidence>
<dbReference type="FunFam" id="1.20.120.980:FF:000002">
    <property type="entry name" value="lysosomal Pro-X carboxypeptidase"/>
    <property type="match status" value="1"/>
</dbReference>
<evidence type="ECO:0000256" key="17">
    <source>
        <dbReference type="ARBA" id="ARBA00076608"/>
    </source>
</evidence>
<comment type="similarity">
    <text evidence="2">Belongs to the peptidase S28 family.</text>
</comment>
<comment type="subcellular location">
    <subcellularLocation>
        <location evidence="1">Lysosome</location>
    </subcellularLocation>
</comment>
<keyword evidence="9" id="KW-1015">Disulfide bond</keyword>
<evidence type="ECO:0000256" key="16">
    <source>
        <dbReference type="ARBA" id="ARBA00076475"/>
    </source>
</evidence>
<comment type="subunit">
    <text evidence="3">Homodimer.</text>
</comment>
<dbReference type="AlphaFoldDB" id="A0A9Q0MI41"/>
<name>A0A9Q0MI41_BLOTA</name>
<comment type="catalytic activity">
    <reaction evidence="12">
        <text>Cleavage of a -Pro-|-Xaa bond to release a C-terminal amino acid.</text>
        <dbReference type="EC" id="3.4.16.2"/>
    </reaction>
</comment>
<protein>
    <recommendedName>
        <fullName evidence="15">Lysosomal Pro-X carboxypeptidase</fullName>
        <ecNumber evidence="14">3.4.16.2</ecNumber>
    </recommendedName>
    <alternativeName>
        <fullName evidence="17">Proline carboxypeptidase</fullName>
    </alternativeName>
    <alternativeName>
        <fullName evidence="16">Prolylcarboxypeptidase</fullName>
    </alternativeName>
</protein>